<gene>
    <name evidence="1" type="ORF">E1163_12060</name>
</gene>
<keyword evidence="2" id="KW-1185">Reference proteome</keyword>
<reference evidence="1 2" key="1">
    <citation type="submission" date="2019-02" db="EMBL/GenBank/DDBJ databases">
        <authorList>
            <person name="Goldberg S.R."/>
            <person name="Haltli B.A."/>
            <person name="Correa H."/>
            <person name="Russell K.G."/>
        </authorList>
    </citation>
    <scope>NUCLEOTIDE SEQUENCE [LARGE SCALE GENOMIC DNA]</scope>
    <source>
        <strain evidence="1 2">JCM 16186</strain>
    </source>
</reference>
<dbReference type="Proteomes" id="UP000798808">
    <property type="component" value="Unassembled WGS sequence"/>
</dbReference>
<proteinExistence type="predicted"/>
<name>A0ABW9RRS0_9BACT</name>
<sequence>MGFFSQFFSPKRQRIIESVRNYYNGKGDKIPYSSKEIREAIEWVKKTDMENKEMLIEKLNMAELLVQAKETSKSR</sequence>
<evidence type="ECO:0000313" key="2">
    <source>
        <dbReference type="Proteomes" id="UP000798808"/>
    </source>
</evidence>
<evidence type="ECO:0000313" key="1">
    <source>
        <dbReference type="EMBL" id="MTI25680.1"/>
    </source>
</evidence>
<dbReference type="RefSeq" id="WP_155172010.1">
    <property type="nucleotide sequence ID" value="NZ_BAAAFL010000053.1"/>
</dbReference>
<comment type="caution">
    <text evidence="1">The sequence shown here is derived from an EMBL/GenBank/DDBJ whole genome shotgun (WGS) entry which is preliminary data.</text>
</comment>
<protein>
    <submittedName>
        <fullName evidence="1">Uncharacterized protein</fullName>
    </submittedName>
</protein>
<accession>A0ABW9RRS0</accession>
<organism evidence="1 2">
    <name type="scientific">Fulvivirga kasyanovii</name>
    <dbReference type="NCBI Taxonomy" id="396812"/>
    <lineage>
        <taxon>Bacteria</taxon>
        <taxon>Pseudomonadati</taxon>
        <taxon>Bacteroidota</taxon>
        <taxon>Cytophagia</taxon>
        <taxon>Cytophagales</taxon>
        <taxon>Fulvivirgaceae</taxon>
        <taxon>Fulvivirga</taxon>
    </lineage>
</organism>
<dbReference type="EMBL" id="SMLW01000532">
    <property type="protein sequence ID" value="MTI25680.1"/>
    <property type="molecule type" value="Genomic_DNA"/>
</dbReference>